<comment type="similarity">
    <text evidence="2 6">Belongs to the flagella basal body rod proteins family.</text>
</comment>
<evidence type="ECO:0000256" key="2">
    <source>
        <dbReference type="ARBA" id="ARBA00009677"/>
    </source>
</evidence>
<dbReference type="RefSeq" id="WP_050740047.1">
    <property type="nucleotide sequence ID" value="NZ_LGYO01000022.1"/>
</dbReference>
<comment type="caution">
    <text evidence="8">The sequence shown here is derived from an EMBL/GenBank/DDBJ whole genome shotgun (WGS) entry which is preliminary data.</text>
</comment>
<dbReference type="PIRSF" id="PIRSF002889">
    <property type="entry name" value="Rod_FlgB"/>
    <property type="match status" value="1"/>
</dbReference>
<dbReference type="STRING" id="52689.AKG39_08945"/>
<dbReference type="InterPro" id="IPR001444">
    <property type="entry name" value="Flag_bb_rod_N"/>
</dbReference>
<dbReference type="InterPro" id="IPR006300">
    <property type="entry name" value="FlgB"/>
</dbReference>
<dbReference type="OrthoDB" id="9792068at2"/>
<dbReference type="GO" id="GO:0030694">
    <property type="term" value="C:bacterial-type flagellum basal body, rod"/>
    <property type="evidence" value="ECO:0007669"/>
    <property type="project" value="InterPro"/>
</dbReference>
<evidence type="ECO:0000313" key="9">
    <source>
        <dbReference type="Proteomes" id="UP000036873"/>
    </source>
</evidence>
<dbReference type="EMBL" id="LGYO01000022">
    <property type="protein sequence ID" value="KNZ41753.1"/>
    <property type="molecule type" value="Genomic_DNA"/>
</dbReference>
<dbReference type="NCBIfam" id="TIGR01396">
    <property type="entry name" value="FlgB"/>
    <property type="match status" value="1"/>
</dbReference>
<keyword evidence="4 6" id="KW-0975">Bacterial flagellum</keyword>
<feature type="domain" description="Flagellar basal body rod protein N-terminal" evidence="7">
    <location>
        <begin position="20"/>
        <end position="38"/>
    </location>
</feature>
<reference evidence="9" key="1">
    <citation type="submission" date="2015-07" db="EMBL/GenBank/DDBJ databases">
        <title>Draft genome sequence of Acetobacterium bakii DSM 8293, a potential psychrophilic chemical producer through syngas fermentation.</title>
        <authorList>
            <person name="Song Y."/>
            <person name="Hwang S."/>
            <person name="Cho B.-K."/>
        </authorList>
    </citation>
    <scope>NUCLEOTIDE SEQUENCE [LARGE SCALE GENOMIC DNA]</scope>
    <source>
        <strain evidence="9">DSM 8239</strain>
    </source>
</reference>
<dbReference type="Proteomes" id="UP000036873">
    <property type="component" value="Unassembled WGS sequence"/>
</dbReference>
<comment type="subcellular location">
    <subcellularLocation>
        <location evidence="1 6">Bacterial flagellum basal body</location>
    </subcellularLocation>
</comment>
<dbReference type="InterPro" id="IPR019776">
    <property type="entry name" value="Flagellar_basal_body_rod_CS"/>
</dbReference>
<dbReference type="PROSITE" id="PS00588">
    <property type="entry name" value="FLAGELLA_BB_ROD"/>
    <property type="match status" value="1"/>
</dbReference>
<comment type="subunit">
    <text evidence="6">The basal body constitutes a major portion of the flagellar organelle and consists of a number of rings mounted on a central rod.</text>
</comment>
<gene>
    <name evidence="8" type="ORF">AKG39_08945</name>
</gene>
<protein>
    <recommendedName>
        <fullName evidence="3 6">Flagellar basal body rod protein FlgB</fullName>
    </recommendedName>
</protein>
<evidence type="ECO:0000313" key="8">
    <source>
        <dbReference type="EMBL" id="KNZ41753.1"/>
    </source>
</evidence>
<dbReference type="Pfam" id="PF00460">
    <property type="entry name" value="Flg_bb_rod"/>
    <property type="match status" value="1"/>
</dbReference>
<dbReference type="GO" id="GO:0071973">
    <property type="term" value="P:bacterial-type flagellum-dependent cell motility"/>
    <property type="evidence" value="ECO:0007669"/>
    <property type="project" value="InterPro"/>
</dbReference>
<evidence type="ECO:0000256" key="5">
    <source>
        <dbReference type="ARBA" id="ARBA00024934"/>
    </source>
</evidence>
<evidence type="ECO:0000259" key="7">
    <source>
        <dbReference type="Pfam" id="PF00460"/>
    </source>
</evidence>
<evidence type="ECO:0000256" key="6">
    <source>
        <dbReference type="PIRNR" id="PIRNR002889"/>
    </source>
</evidence>
<evidence type="ECO:0000256" key="3">
    <source>
        <dbReference type="ARBA" id="ARBA00014376"/>
    </source>
</evidence>
<name>A0A0L6TZT3_9FIRM</name>
<dbReference type="AlphaFoldDB" id="A0A0L6TZT3"/>
<accession>A0A0L6TZT3</accession>
<organism evidence="8 9">
    <name type="scientific">Acetobacterium bakii</name>
    <dbReference type="NCBI Taxonomy" id="52689"/>
    <lineage>
        <taxon>Bacteria</taxon>
        <taxon>Bacillati</taxon>
        <taxon>Bacillota</taxon>
        <taxon>Clostridia</taxon>
        <taxon>Eubacteriales</taxon>
        <taxon>Eubacteriaceae</taxon>
        <taxon>Acetobacterium</taxon>
    </lineage>
</organism>
<sequence length="133" mass="14775">MIGDSITSALYQKALDGTWQRQKAISNNIANEETPGYKAVKVSFEKELDLQVKKLQSNSGTAAEQVQNINSIKNSNINAEAVTSTAARADENNVDLDAENVDMSKTTMQYYYLVRGITDNYSRLKYAISEGKR</sequence>
<proteinExistence type="inferred from homology"/>
<evidence type="ECO:0000256" key="4">
    <source>
        <dbReference type="ARBA" id="ARBA00023143"/>
    </source>
</evidence>
<comment type="function">
    <text evidence="5 6">Structural component of flagellum, the bacterial motility apparatus. Part of the rod structure of flagellar basal body.</text>
</comment>
<evidence type="ECO:0000256" key="1">
    <source>
        <dbReference type="ARBA" id="ARBA00004117"/>
    </source>
</evidence>
<keyword evidence="9" id="KW-1185">Reference proteome</keyword>